<sequence>MKSKAKPTNTNVEWLQRRLLMAKKTGNLQLANEHHVDLSVFGYPQFSKPLSIIKMIDISRTNVASLEGITKPFPKLATFIADRTQISDFKNFSVLSNVRSFSLKQTPVSKEPHYKLSLLLCFGSKNNITSIDGQTLPKKLKSMASEYPQPLTSELINKGWIAEYPVPSEQKFNELIIQYQIENYSELTASPQVKQSIANLPENLEDGEEEDIDIDNIDFEDLIKSLHQKHEDMLMKGQAMFGLISEDKNAYLSGQISSIFKSHGLTIDSNSDQNVLDSVNKLCQTVARSRSKSIISNTSYD</sequence>
<organism evidence="1 2">
    <name type="scientific">Tritrichomonas musculus</name>
    <dbReference type="NCBI Taxonomy" id="1915356"/>
    <lineage>
        <taxon>Eukaryota</taxon>
        <taxon>Metamonada</taxon>
        <taxon>Parabasalia</taxon>
        <taxon>Tritrichomonadida</taxon>
        <taxon>Tritrichomonadidae</taxon>
        <taxon>Tritrichomonas</taxon>
    </lineage>
</organism>
<accession>A0ABR2LC27</accession>
<dbReference type="InterPro" id="IPR032675">
    <property type="entry name" value="LRR_dom_sf"/>
</dbReference>
<dbReference type="Gene3D" id="3.80.10.10">
    <property type="entry name" value="Ribonuclease Inhibitor"/>
    <property type="match status" value="1"/>
</dbReference>
<comment type="caution">
    <text evidence="1">The sequence shown here is derived from an EMBL/GenBank/DDBJ whole genome shotgun (WGS) entry which is preliminary data.</text>
</comment>
<dbReference type="EMBL" id="JAPFFF010000001">
    <property type="protein sequence ID" value="KAK8900407.1"/>
    <property type="molecule type" value="Genomic_DNA"/>
</dbReference>
<proteinExistence type="predicted"/>
<gene>
    <name evidence="1" type="ORF">M9Y10_002734</name>
</gene>
<evidence type="ECO:0000313" key="2">
    <source>
        <dbReference type="Proteomes" id="UP001470230"/>
    </source>
</evidence>
<protein>
    <submittedName>
        <fullName evidence="1">Uncharacterized protein</fullName>
    </submittedName>
</protein>
<dbReference type="Proteomes" id="UP001470230">
    <property type="component" value="Unassembled WGS sequence"/>
</dbReference>
<reference evidence="1 2" key="1">
    <citation type="submission" date="2024-04" db="EMBL/GenBank/DDBJ databases">
        <title>Tritrichomonas musculus Genome.</title>
        <authorList>
            <person name="Alves-Ferreira E."/>
            <person name="Grigg M."/>
            <person name="Lorenzi H."/>
            <person name="Galac M."/>
        </authorList>
    </citation>
    <scope>NUCLEOTIDE SEQUENCE [LARGE SCALE GENOMIC DNA]</scope>
    <source>
        <strain evidence="1 2">EAF2021</strain>
    </source>
</reference>
<keyword evidence="2" id="KW-1185">Reference proteome</keyword>
<name>A0ABR2LC27_9EUKA</name>
<evidence type="ECO:0000313" key="1">
    <source>
        <dbReference type="EMBL" id="KAK8900407.1"/>
    </source>
</evidence>